<feature type="compositionally biased region" description="Gly residues" evidence="1">
    <location>
        <begin position="47"/>
        <end position="58"/>
    </location>
</feature>
<evidence type="ECO:0000313" key="3">
    <source>
        <dbReference type="Proteomes" id="UP000075714"/>
    </source>
</evidence>
<gene>
    <name evidence="2" type="ORF">GPECTOR_48g447</name>
</gene>
<organism evidence="2 3">
    <name type="scientific">Gonium pectorale</name>
    <name type="common">Green alga</name>
    <dbReference type="NCBI Taxonomy" id="33097"/>
    <lineage>
        <taxon>Eukaryota</taxon>
        <taxon>Viridiplantae</taxon>
        <taxon>Chlorophyta</taxon>
        <taxon>core chlorophytes</taxon>
        <taxon>Chlorophyceae</taxon>
        <taxon>CS clade</taxon>
        <taxon>Chlamydomonadales</taxon>
        <taxon>Volvocaceae</taxon>
        <taxon>Gonium</taxon>
    </lineage>
</organism>
<protein>
    <submittedName>
        <fullName evidence="2">Uncharacterized protein</fullName>
    </submittedName>
</protein>
<dbReference type="EMBL" id="LSYV01000049">
    <property type="protein sequence ID" value="KXZ46014.1"/>
    <property type="molecule type" value="Genomic_DNA"/>
</dbReference>
<evidence type="ECO:0000313" key="2">
    <source>
        <dbReference type="EMBL" id="KXZ46014.1"/>
    </source>
</evidence>
<evidence type="ECO:0000256" key="1">
    <source>
        <dbReference type="SAM" id="MobiDB-lite"/>
    </source>
</evidence>
<sequence length="58" mass="6191">MHYADALRREASAAAESLEEGLLAELVRQSLPALEELRQRERNGQSAAGGGGGMGPRR</sequence>
<reference evidence="3" key="1">
    <citation type="journal article" date="2016" name="Nat. Commun.">
        <title>The Gonium pectorale genome demonstrates co-option of cell cycle regulation during the evolution of multicellularity.</title>
        <authorList>
            <person name="Hanschen E.R."/>
            <person name="Marriage T.N."/>
            <person name="Ferris P.J."/>
            <person name="Hamaji T."/>
            <person name="Toyoda A."/>
            <person name="Fujiyama A."/>
            <person name="Neme R."/>
            <person name="Noguchi H."/>
            <person name="Minakuchi Y."/>
            <person name="Suzuki M."/>
            <person name="Kawai-Toyooka H."/>
            <person name="Smith D.R."/>
            <person name="Sparks H."/>
            <person name="Anderson J."/>
            <person name="Bakaric R."/>
            <person name="Luria V."/>
            <person name="Karger A."/>
            <person name="Kirschner M.W."/>
            <person name="Durand P.M."/>
            <person name="Michod R.E."/>
            <person name="Nozaki H."/>
            <person name="Olson B.J."/>
        </authorList>
    </citation>
    <scope>NUCLEOTIDE SEQUENCE [LARGE SCALE GENOMIC DNA]</scope>
    <source>
        <strain evidence="3">NIES-2863</strain>
    </source>
</reference>
<comment type="caution">
    <text evidence="2">The sequence shown here is derived from an EMBL/GenBank/DDBJ whole genome shotgun (WGS) entry which is preliminary data.</text>
</comment>
<dbReference type="AlphaFoldDB" id="A0A150G857"/>
<keyword evidence="3" id="KW-1185">Reference proteome</keyword>
<feature type="region of interest" description="Disordered" evidence="1">
    <location>
        <begin position="36"/>
        <end position="58"/>
    </location>
</feature>
<accession>A0A150G857</accession>
<name>A0A150G857_GONPE</name>
<dbReference type="Proteomes" id="UP000075714">
    <property type="component" value="Unassembled WGS sequence"/>
</dbReference>
<proteinExistence type="predicted"/>